<protein>
    <submittedName>
        <fullName evidence="1">30S ribosomal protein S1</fullName>
    </submittedName>
</protein>
<accession>A0ACB5UK66</accession>
<reference evidence="1" key="1">
    <citation type="submission" date="2023-09" db="EMBL/GenBank/DDBJ databases">
        <title>Vallitalea sediminicola and Vallitalea maricola sp. nov., anaerobic bacteria isolated from marine sediment.</title>
        <authorList>
            <person name="Hirano S."/>
            <person name="Maeda A."/>
            <person name="Terahara T."/>
            <person name="Mori K."/>
            <person name="Hamada M."/>
            <person name="Matsumoto R."/>
            <person name="Kobayashi T."/>
        </authorList>
    </citation>
    <scope>NUCLEOTIDE SEQUENCE</scope>
    <source>
        <strain evidence="1">AN17-2</strain>
    </source>
</reference>
<gene>
    <name evidence="1" type="primary">rpsA</name>
    <name evidence="1" type="ORF">AN2V17_25820</name>
</gene>
<evidence type="ECO:0000313" key="1">
    <source>
        <dbReference type="EMBL" id="GMQ63349.1"/>
    </source>
</evidence>
<dbReference type="EMBL" id="BTPU01000038">
    <property type="protein sequence ID" value="GMQ63349.1"/>
    <property type="molecule type" value="Genomic_DNA"/>
</dbReference>
<keyword evidence="2" id="KW-1185">Reference proteome</keyword>
<comment type="caution">
    <text evidence="1">The sequence shown here is derived from an EMBL/GenBank/DDBJ whole genome shotgun (WGS) entry which is preliminary data.</text>
</comment>
<sequence length="419" mass="47287">MDEKFTEKSPAEIVDAVDKEEVKEEIKETEVENTPSMEDYAEEIDNTFVKLSEGDIVEGKVLSVTDTEILVNIGYISDGIIPVQEIIHDENVSLKDLYKENDIIKAQVTDLHDGEGNVLLSIKKAEQIIVWDELKEAFENKTTVKVIAKEAVKGGIKCVIKGIRAFMPGSRLSVNYVEDLNEFVGKELKARVIDLDVEKKNVVLSRKELEKEELEKKKHKLLQNINKNDRMSGVVKRITNFGAFVDIGGIDGLVHINDLSWKRVKHPSEVVNVGDNVEVYVLNVDKERERISLGLKNVNDDPWLNIKEKYSEGTIYEGTVVRLLSFGAFVMLEGGIEGLVHISEIADKRIEKPEDVLEIGDKVTVKLLGIDQKGKKIKLSIKEAKDDVNKEEFNKFNDDSEISTSLKDVFKGIMDNFKE</sequence>
<evidence type="ECO:0000313" key="2">
    <source>
        <dbReference type="Proteomes" id="UP001374599"/>
    </source>
</evidence>
<keyword evidence="1" id="KW-0687">Ribonucleoprotein</keyword>
<name>A0ACB5UK66_9FIRM</name>
<dbReference type="Proteomes" id="UP001374599">
    <property type="component" value="Unassembled WGS sequence"/>
</dbReference>
<keyword evidence="1" id="KW-0689">Ribosomal protein</keyword>
<proteinExistence type="predicted"/>
<organism evidence="1 2">
    <name type="scientific">Vallitalea maricola</name>
    <dbReference type="NCBI Taxonomy" id="3074433"/>
    <lineage>
        <taxon>Bacteria</taxon>
        <taxon>Bacillati</taxon>
        <taxon>Bacillota</taxon>
        <taxon>Clostridia</taxon>
        <taxon>Lachnospirales</taxon>
        <taxon>Vallitaleaceae</taxon>
        <taxon>Vallitalea</taxon>
    </lineage>
</organism>